<feature type="region of interest" description="Disordered" evidence="1">
    <location>
        <begin position="331"/>
        <end position="460"/>
    </location>
</feature>
<name>A0ABU5HY14_9HYPH</name>
<evidence type="ECO:0000313" key="3">
    <source>
        <dbReference type="Proteomes" id="UP001294412"/>
    </source>
</evidence>
<feature type="compositionally biased region" description="Polar residues" evidence="1">
    <location>
        <begin position="359"/>
        <end position="376"/>
    </location>
</feature>
<sequence length="460" mass="50703">MIKDSTLLEKQVDRVVLRHLSALDDLHDDVVTEAAPLSFNDWHEAFQGEQARKHITGFKSPILRDLAAFAFARKQADADNFVNSPAPNTASVRKAQSPAAHGVATPSKALIQAPRSRTPLDKGPNTSDKSPNTSLPTPQTTPSQAPSTTTPMTPNATAGRVRRGSKHYADEYKISEWREAMSGHVYRVDLRLSTETLAKIDALIARDGDKAEPLQWLQRRFARWIKPALGYTPASIWAGGIKSKSGDAFHAHVWISIEDTEHLRTVRHAMHNAAGRSKDKAFARRQVDIEPIVEAKARGRDWYLAKNAAEARAAGVPGKLIVTSGAIKSAATTTKKAKIQSIRNNHESTRLVKNDKPTKNTSDTETNPLVTDSGLTHRSRAGTSDPRGKTNETPEHSRHEGPGRRACRGGIHERARHRSRRGSERHAHRPGRDRRRLDRPGRSARGRSRLTTMTSATGPP</sequence>
<dbReference type="Proteomes" id="UP001294412">
    <property type="component" value="Unassembled WGS sequence"/>
</dbReference>
<gene>
    <name evidence="2" type="ORF">U0C82_01250</name>
</gene>
<comment type="caution">
    <text evidence="2">The sequence shown here is derived from an EMBL/GenBank/DDBJ whole genome shotgun (WGS) entry which is preliminary data.</text>
</comment>
<organism evidence="2 3">
    <name type="scientific">Fulvimarina uroteuthidis</name>
    <dbReference type="NCBI Taxonomy" id="3098149"/>
    <lineage>
        <taxon>Bacteria</taxon>
        <taxon>Pseudomonadati</taxon>
        <taxon>Pseudomonadota</taxon>
        <taxon>Alphaproteobacteria</taxon>
        <taxon>Hyphomicrobiales</taxon>
        <taxon>Aurantimonadaceae</taxon>
        <taxon>Fulvimarina</taxon>
    </lineage>
</organism>
<protein>
    <submittedName>
        <fullName evidence="2">Uncharacterized protein</fullName>
    </submittedName>
</protein>
<reference evidence="2 3" key="1">
    <citation type="submission" date="2023-12" db="EMBL/GenBank/DDBJ databases">
        <title>Description of Novel Strain Fulvimarina sp. 2208YS6-2-32 isolated from Uroteuthis (Photololigo) edulis.</title>
        <authorList>
            <person name="Park J.-S."/>
        </authorList>
    </citation>
    <scope>NUCLEOTIDE SEQUENCE [LARGE SCALE GENOMIC DNA]</scope>
    <source>
        <strain evidence="2 3">2208YS6-2-32</strain>
    </source>
</reference>
<evidence type="ECO:0000313" key="2">
    <source>
        <dbReference type="EMBL" id="MDY8107772.1"/>
    </source>
</evidence>
<proteinExistence type="predicted"/>
<feature type="compositionally biased region" description="Polar residues" evidence="1">
    <location>
        <begin position="449"/>
        <end position="460"/>
    </location>
</feature>
<feature type="compositionally biased region" description="Polar residues" evidence="1">
    <location>
        <begin position="81"/>
        <end position="91"/>
    </location>
</feature>
<feature type="compositionally biased region" description="Basic and acidic residues" evidence="1">
    <location>
        <begin position="386"/>
        <end position="403"/>
    </location>
</feature>
<feature type="compositionally biased region" description="Low complexity" evidence="1">
    <location>
        <begin position="331"/>
        <end position="342"/>
    </location>
</feature>
<dbReference type="EMBL" id="JAXLPB010000001">
    <property type="protein sequence ID" value="MDY8107772.1"/>
    <property type="molecule type" value="Genomic_DNA"/>
</dbReference>
<evidence type="ECO:0000256" key="1">
    <source>
        <dbReference type="SAM" id="MobiDB-lite"/>
    </source>
</evidence>
<feature type="region of interest" description="Disordered" evidence="1">
    <location>
        <begin position="80"/>
        <end position="165"/>
    </location>
</feature>
<keyword evidence="3" id="KW-1185">Reference proteome</keyword>
<feature type="compositionally biased region" description="Basic and acidic residues" evidence="1">
    <location>
        <begin position="344"/>
        <end position="358"/>
    </location>
</feature>
<dbReference type="RefSeq" id="WP_322185083.1">
    <property type="nucleotide sequence ID" value="NZ_JAXLPB010000001.1"/>
</dbReference>
<feature type="compositionally biased region" description="Low complexity" evidence="1">
    <location>
        <begin position="130"/>
        <end position="154"/>
    </location>
</feature>
<accession>A0ABU5HY14</accession>